<dbReference type="EMBL" id="ML170191">
    <property type="protein sequence ID" value="TDL20016.1"/>
    <property type="molecule type" value="Genomic_DNA"/>
</dbReference>
<proteinExistence type="predicted"/>
<dbReference type="VEuPathDB" id="FungiDB:BD410DRAFT_388792"/>
<dbReference type="OrthoDB" id="5985073at2759"/>
<protein>
    <submittedName>
        <fullName evidence="1">Uncharacterized protein</fullName>
    </submittedName>
</protein>
<gene>
    <name evidence="1" type="ORF">BD410DRAFT_388792</name>
</gene>
<dbReference type="AlphaFoldDB" id="A0A4Y7PY99"/>
<evidence type="ECO:0000313" key="2">
    <source>
        <dbReference type="Proteomes" id="UP000294933"/>
    </source>
</evidence>
<organism evidence="1 2">
    <name type="scientific">Rickenella mellea</name>
    <dbReference type="NCBI Taxonomy" id="50990"/>
    <lineage>
        <taxon>Eukaryota</taxon>
        <taxon>Fungi</taxon>
        <taxon>Dikarya</taxon>
        <taxon>Basidiomycota</taxon>
        <taxon>Agaricomycotina</taxon>
        <taxon>Agaricomycetes</taxon>
        <taxon>Hymenochaetales</taxon>
        <taxon>Rickenellaceae</taxon>
        <taxon>Rickenella</taxon>
    </lineage>
</organism>
<name>A0A4Y7PY99_9AGAM</name>
<accession>A0A4Y7PY99</accession>
<reference evidence="1 2" key="1">
    <citation type="submission" date="2018-06" db="EMBL/GenBank/DDBJ databases">
        <title>A transcriptomic atlas of mushroom development highlights an independent origin of complex multicellularity.</title>
        <authorList>
            <consortium name="DOE Joint Genome Institute"/>
            <person name="Krizsan K."/>
            <person name="Almasi E."/>
            <person name="Merenyi Z."/>
            <person name="Sahu N."/>
            <person name="Viragh M."/>
            <person name="Koszo T."/>
            <person name="Mondo S."/>
            <person name="Kiss B."/>
            <person name="Balint B."/>
            <person name="Kues U."/>
            <person name="Barry K."/>
            <person name="Hegedus J.C."/>
            <person name="Henrissat B."/>
            <person name="Johnson J."/>
            <person name="Lipzen A."/>
            <person name="Ohm R."/>
            <person name="Nagy I."/>
            <person name="Pangilinan J."/>
            <person name="Yan J."/>
            <person name="Xiong Y."/>
            <person name="Grigoriev I.V."/>
            <person name="Hibbett D.S."/>
            <person name="Nagy L.G."/>
        </authorList>
    </citation>
    <scope>NUCLEOTIDE SEQUENCE [LARGE SCALE GENOMIC DNA]</scope>
    <source>
        <strain evidence="1 2">SZMC22713</strain>
    </source>
</reference>
<keyword evidence="2" id="KW-1185">Reference proteome</keyword>
<evidence type="ECO:0000313" key="1">
    <source>
        <dbReference type="EMBL" id="TDL20016.1"/>
    </source>
</evidence>
<dbReference type="Proteomes" id="UP000294933">
    <property type="component" value="Unassembled WGS sequence"/>
</dbReference>
<sequence length="89" mass="9402">MCIAAGDSLVNQSSGNVNMETVLACGAKNFTNTLRSAVRATYFGKFRVLTLDRDNSFQNGGVPATDGGCTMTRVGNSTEDCGGLNRLNF</sequence>